<dbReference type="Proteomes" id="UP001501532">
    <property type="component" value="Unassembled WGS sequence"/>
</dbReference>
<keyword evidence="2" id="KW-1185">Reference proteome</keyword>
<protein>
    <submittedName>
        <fullName evidence="1">Uncharacterized protein</fullName>
    </submittedName>
</protein>
<accession>A0ABP6LKW9</accession>
<comment type="caution">
    <text evidence="1">The sequence shown here is derived from an EMBL/GenBank/DDBJ whole genome shotgun (WGS) entry which is preliminary data.</text>
</comment>
<name>A0ABP6LKW9_9ACTN</name>
<reference evidence="2" key="1">
    <citation type="journal article" date="2019" name="Int. J. Syst. Evol. Microbiol.">
        <title>The Global Catalogue of Microorganisms (GCM) 10K type strain sequencing project: providing services to taxonomists for standard genome sequencing and annotation.</title>
        <authorList>
            <consortium name="The Broad Institute Genomics Platform"/>
            <consortium name="The Broad Institute Genome Sequencing Center for Infectious Disease"/>
            <person name="Wu L."/>
            <person name="Ma J."/>
        </authorList>
    </citation>
    <scope>NUCLEOTIDE SEQUENCE [LARGE SCALE GENOMIC DNA]</scope>
    <source>
        <strain evidence="2">JCM 9091</strain>
    </source>
</reference>
<sequence>MLGLAISLVRLMLRLTFGMLDMMFWACTLGKVDPRARRFV</sequence>
<evidence type="ECO:0000313" key="1">
    <source>
        <dbReference type="EMBL" id="GAA3048245.1"/>
    </source>
</evidence>
<dbReference type="EMBL" id="BAAAUF010000024">
    <property type="protein sequence ID" value="GAA3048245.1"/>
    <property type="molecule type" value="Genomic_DNA"/>
</dbReference>
<evidence type="ECO:0000313" key="2">
    <source>
        <dbReference type="Proteomes" id="UP001501532"/>
    </source>
</evidence>
<gene>
    <name evidence="1" type="ORF">GCM10010448_34180</name>
</gene>
<proteinExistence type="predicted"/>
<organism evidence="1 2">
    <name type="scientific">Streptomyces glomeratus</name>
    <dbReference type="NCBI Taxonomy" id="284452"/>
    <lineage>
        <taxon>Bacteria</taxon>
        <taxon>Bacillati</taxon>
        <taxon>Actinomycetota</taxon>
        <taxon>Actinomycetes</taxon>
        <taxon>Kitasatosporales</taxon>
        <taxon>Streptomycetaceae</taxon>
        <taxon>Streptomyces</taxon>
    </lineage>
</organism>